<protein>
    <submittedName>
        <fullName evidence="3">Universal stress protein</fullName>
    </submittedName>
</protein>
<dbReference type="CDD" id="cd00293">
    <property type="entry name" value="USP-like"/>
    <property type="match status" value="1"/>
</dbReference>
<dbReference type="InterPro" id="IPR006016">
    <property type="entry name" value="UspA"/>
</dbReference>
<dbReference type="SUPFAM" id="SSF52402">
    <property type="entry name" value="Adenine nucleotide alpha hydrolases-like"/>
    <property type="match status" value="2"/>
</dbReference>
<dbReference type="RefSeq" id="WP_256538934.1">
    <property type="nucleotide sequence ID" value="NZ_JANHOH010000002.1"/>
</dbReference>
<dbReference type="PANTHER" id="PTHR46268:SF6">
    <property type="entry name" value="UNIVERSAL STRESS PROTEIN UP12"/>
    <property type="match status" value="1"/>
</dbReference>
<dbReference type="Pfam" id="PF00582">
    <property type="entry name" value="Usp"/>
    <property type="match status" value="1"/>
</dbReference>
<comment type="caution">
    <text evidence="3">The sequence shown here is derived from an EMBL/GenBank/DDBJ whole genome shotgun (WGS) entry which is preliminary data.</text>
</comment>
<gene>
    <name evidence="3" type="ORF">NPE20_12245</name>
</gene>
<reference evidence="3 4" key="1">
    <citation type="submission" date="2022-07" db="EMBL/GenBank/DDBJ databases">
        <title>Mucilaginibacter sp. JC4.</title>
        <authorList>
            <person name="Le V."/>
            <person name="Ko S.-R."/>
            <person name="Ahn C.-Y."/>
            <person name="Oh H.-M."/>
        </authorList>
    </citation>
    <scope>NUCLEOTIDE SEQUENCE [LARGE SCALE GENOMIC DNA]</scope>
    <source>
        <strain evidence="3 4">JC4</strain>
    </source>
</reference>
<evidence type="ECO:0000259" key="2">
    <source>
        <dbReference type="Pfam" id="PF00582"/>
    </source>
</evidence>
<dbReference type="PANTHER" id="PTHR46268">
    <property type="entry name" value="STRESS RESPONSE PROTEIN NHAX"/>
    <property type="match status" value="1"/>
</dbReference>
<dbReference type="InterPro" id="IPR006015">
    <property type="entry name" value="Universal_stress_UspA"/>
</dbReference>
<dbReference type="PRINTS" id="PR01438">
    <property type="entry name" value="UNVRSLSTRESS"/>
</dbReference>
<accession>A0ABT1T2F5</accession>
<feature type="domain" description="UspA" evidence="2">
    <location>
        <begin position="1"/>
        <end position="146"/>
    </location>
</feature>
<name>A0ABT1T2F5_9SPHI</name>
<comment type="similarity">
    <text evidence="1">Belongs to the universal stress protein A family.</text>
</comment>
<keyword evidence="4" id="KW-1185">Reference proteome</keyword>
<sequence length="279" mass="30737">MKKLLILTDFSANAAHAEAAALRLSACLSTDVILYHTFTYIPMVLGNMEGPLITADMLFQDSLEQLKKEAHRLNKLGAQIEGCQTHIDCKTGDGSLAENVRDLTSDGEVHMVVMGGRTGGALDHLLTGSDTAAVIRRSHKPVWVIPGAADWDLPKKVVFATDFSFIDMPAVDFLLDLAKNLHFELEIVHVLRSGEVVTEIGSEIAFRKFLVHRGLTYIQVFGEAVHLALQQYCTEHQADLLALSHQHHSFLSSLFGHSESKAAIAQRRLAVIVFPPDYN</sequence>
<dbReference type="Gene3D" id="3.40.50.620">
    <property type="entry name" value="HUPs"/>
    <property type="match status" value="2"/>
</dbReference>
<evidence type="ECO:0000256" key="1">
    <source>
        <dbReference type="ARBA" id="ARBA00008791"/>
    </source>
</evidence>
<evidence type="ECO:0000313" key="4">
    <source>
        <dbReference type="Proteomes" id="UP001204376"/>
    </source>
</evidence>
<evidence type="ECO:0000313" key="3">
    <source>
        <dbReference type="EMBL" id="MCQ6958737.1"/>
    </source>
</evidence>
<proteinExistence type="inferred from homology"/>
<organism evidence="3 4">
    <name type="scientific">Mucilaginibacter aquariorum</name>
    <dbReference type="NCBI Taxonomy" id="2967225"/>
    <lineage>
        <taxon>Bacteria</taxon>
        <taxon>Pseudomonadati</taxon>
        <taxon>Bacteroidota</taxon>
        <taxon>Sphingobacteriia</taxon>
        <taxon>Sphingobacteriales</taxon>
        <taxon>Sphingobacteriaceae</taxon>
        <taxon>Mucilaginibacter</taxon>
    </lineage>
</organism>
<dbReference type="Proteomes" id="UP001204376">
    <property type="component" value="Unassembled WGS sequence"/>
</dbReference>
<dbReference type="InterPro" id="IPR014729">
    <property type="entry name" value="Rossmann-like_a/b/a_fold"/>
</dbReference>
<dbReference type="EMBL" id="JANHOH010000002">
    <property type="protein sequence ID" value="MCQ6958737.1"/>
    <property type="molecule type" value="Genomic_DNA"/>
</dbReference>